<name>A0AAJ6APZ9_9MICC</name>
<dbReference type="Proteomes" id="UP001224674">
    <property type="component" value="Chromosome"/>
</dbReference>
<dbReference type="RefSeq" id="WP_122548819.1">
    <property type="nucleotide sequence ID" value="NZ_CP122561.1"/>
</dbReference>
<proteinExistence type="predicted"/>
<gene>
    <name evidence="1" type="ORF">QDX21_05070</name>
</gene>
<keyword evidence="2" id="KW-1185">Reference proteome</keyword>
<dbReference type="GeneID" id="83695336"/>
<organism evidence="1 2">
    <name type="scientific">Auritidibacter ignavus</name>
    <dbReference type="NCBI Taxonomy" id="678932"/>
    <lineage>
        <taxon>Bacteria</taxon>
        <taxon>Bacillati</taxon>
        <taxon>Actinomycetota</taxon>
        <taxon>Actinomycetes</taxon>
        <taxon>Micrococcales</taxon>
        <taxon>Micrococcaceae</taxon>
        <taxon>Auritidibacter</taxon>
    </lineage>
</organism>
<protein>
    <submittedName>
        <fullName evidence="1">Uncharacterized protein</fullName>
    </submittedName>
</protein>
<dbReference type="AlphaFoldDB" id="A0AAJ6APZ9"/>
<evidence type="ECO:0000313" key="1">
    <source>
        <dbReference type="EMBL" id="WGH94166.1"/>
    </source>
</evidence>
<evidence type="ECO:0000313" key="2">
    <source>
        <dbReference type="Proteomes" id="UP001224674"/>
    </source>
</evidence>
<reference evidence="1 2" key="1">
    <citation type="submission" date="2023-03" db="EMBL/GenBank/DDBJ databases">
        <title>Complete genome sequences of several Auritidibacter ignavus strains isolated from ear infections.</title>
        <authorList>
            <person name="Baehr T."/>
            <person name="Baumhoegger A.M."/>
        </authorList>
    </citation>
    <scope>NUCLEOTIDE SEQUENCE [LARGE SCALE GENOMIC DNA]</scope>
    <source>
        <strain evidence="1 2">BABAE-6</strain>
    </source>
</reference>
<sequence>MTDPMVFPNFVASFLGHFDGQEILGHKVVTSLILTTIDPASGEVILHGRNMQKRDANGMRNQRTRFSLYGHDYWTAESIAEVIHSSLLDDGVTIEPNIMNPELAFFDHIESEQAPFLQESPGLTSIVFVFDLVAVSRSIN</sequence>
<accession>A0AAJ6APZ9</accession>
<dbReference type="EMBL" id="CP122566">
    <property type="protein sequence ID" value="WGH94166.1"/>
    <property type="molecule type" value="Genomic_DNA"/>
</dbReference>